<organism evidence="1 2">
    <name type="scientific">Candidatus Segetimicrobium genomatis</name>
    <dbReference type="NCBI Taxonomy" id="2569760"/>
    <lineage>
        <taxon>Bacteria</taxon>
        <taxon>Bacillati</taxon>
        <taxon>Candidatus Sysuimicrobiota</taxon>
        <taxon>Candidatus Sysuimicrobiia</taxon>
        <taxon>Candidatus Sysuimicrobiales</taxon>
        <taxon>Candidatus Segetimicrobiaceae</taxon>
        <taxon>Candidatus Segetimicrobium</taxon>
    </lineage>
</organism>
<comment type="caution">
    <text evidence="1">The sequence shown here is derived from an EMBL/GenBank/DDBJ whole genome shotgun (WGS) entry which is preliminary data.</text>
</comment>
<accession>A0A537IX64</accession>
<gene>
    <name evidence="1" type="ORF">E6H05_05315</name>
</gene>
<dbReference type="EMBL" id="VBAP01000036">
    <property type="protein sequence ID" value="TMI75914.1"/>
    <property type="molecule type" value="Genomic_DNA"/>
</dbReference>
<evidence type="ECO:0000313" key="2">
    <source>
        <dbReference type="Proteomes" id="UP000318834"/>
    </source>
</evidence>
<evidence type="ECO:0000313" key="1">
    <source>
        <dbReference type="EMBL" id="TMI75914.1"/>
    </source>
</evidence>
<protein>
    <submittedName>
        <fullName evidence="1">Uncharacterized protein</fullName>
    </submittedName>
</protein>
<proteinExistence type="predicted"/>
<dbReference type="AlphaFoldDB" id="A0A537IX64"/>
<sequence>MKRNRRLPEEELSNSSTLQLFNSRKAQFPATRTIRSSAPLFAALLVLAVAAAPASGQATVQQVAVELTFDGPAPHRIIRDRLEATVASVAERLLLGRPLDQVAALLPRPEETIAGVVERVTAGYVIAEAAVRPGSVTTVGVRLRPVGVVVRDVVVIPDLRTVHPRVQPLVAALLQPGPVAELRALVTALPVASLEWAAPLIELRARDVVETALPGFTATAKVRPGESAQLELAIAPKDSRVIRNIGVRFRSTSIPIVLLDQHGPQVASMAEPLRGLPVVFAETFRRSLEGVLNEQLASYPPASEYNIVARSRLEVAETTYVTVSAESLMYRARVEARLNIGPSAPGPEVVAHLGRLIAPPLEPFVEIRLVPTPLALTADLGIRYEVSPASSLGATYAPSTQETMLWTTLQVSPDLGLRGEWALPTQIFEGTLTYRINEFLAWELIGTSRGDVWLRLTSNL</sequence>
<name>A0A537IX64_9BACT</name>
<dbReference type="Proteomes" id="UP000318834">
    <property type="component" value="Unassembled WGS sequence"/>
</dbReference>
<reference evidence="1 2" key="1">
    <citation type="journal article" date="2019" name="Nat. Microbiol.">
        <title>Mediterranean grassland soil C-N compound turnover is dependent on rainfall and depth, and is mediated by genomically divergent microorganisms.</title>
        <authorList>
            <person name="Diamond S."/>
            <person name="Andeer P.F."/>
            <person name="Li Z."/>
            <person name="Crits-Christoph A."/>
            <person name="Burstein D."/>
            <person name="Anantharaman K."/>
            <person name="Lane K.R."/>
            <person name="Thomas B.C."/>
            <person name="Pan C."/>
            <person name="Northen T.R."/>
            <person name="Banfield J.F."/>
        </authorList>
    </citation>
    <scope>NUCLEOTIDE SEQUENCE [LARGE SCALE GENOMIC DNA]</scope>
    <source>
        <strain evidence="1">NP_8</strain>
    </source>
</reference>